<reference evidence="1" key="1">
    <citation type="submission" date="2021-06" db="EMBL/GenBank/DDBJ databases">
        <authorList>
            <person name="Kallberg Y."/>
            <person name="Tangrot J."/>
            <person name="Rosling A."/>
        </authorList>
    </citation>
    <scope>NUCLEOTIDE SEQUENCE</scope>
    <source>
        <strain evidence="1">CL356</strain>
    </source>
</reference>
<evidence type="ECO:0000313" key="2">
    <source>
        <dbReference type="Proteomes" id="UP000789525"/>
    </source>
</evidence>
<evidence type="ECO:0000313" key="1">
    <source>
        <dbReference type="EMBL" id="CAG8680879.1"/>
    </source>
</evidence>
<accession>A0ACA9NXR9</accession>
<gene>
    <name evidence="1" type="ORF">ACOLOM_LOCUS9331</name>
</gene>
<proteinExistence type="predicted"/>
<feature type="non-terminal residue" evidence="1">
    <location>
        <position position="282"/>
    </location>
</feature>
<dbReference type="Proteomes" id="UP000789525">
    <property type="component" value="Unassembled WGS sequence"/>
</dbReference>
<comment type="caution">
    <text evidence="1">The sequence shown here is derived from an EMBL/GenBank/DDBJ whole genome shotgun (WGS) entry which is preliminary data.</text>
</comment>
<keyword evidence="2" id="KW-1185">Reference proteome</keyword>
<organism evidence="1 2">
    <name type="scientific">Acaulospora colombiana</name>
    <dbReference type="NCBI Taxonomy" id="27376"/>
    <lineage>
        <taxon>Eukaryota</taxon>
        <taxon>Fungi</taxon>
        <taxon>Fungi incertae sedis</taxon>
        <taxon>Mucoromycota</taxon>
        <taxon>Glomeromycotina</taxon>
        <taxon>Glomeromycetes</taxon>
        <taxon>Diversisporales</taxon>
        <taxon>Acaulosporaceae</taxon>
        <taxon>Acaulospora</taxon>
    </lineage>
</organism>
<name>A0ACA9NXR9_9GLOM</name>
<sequence length="282" mass="31910">MSDRAMKGHDTGEDPLHNTGQNVKEFVKEINGREKQSVALMIAMGGLYLCPEVVEAILNPVEGQEKHILDIGPWKWLVVFHMHQSWEWISFLLQYIQMLPLTYGSKCPISTSECPASMTNSTLFTLEASEVELRIWTERSESSKVDGDMVFYESRNKPTRMKRLPGDPDVSGATEDGSWLQRMVAEAWEVSAFNGADMTRYCELVDLGLWDYPSIDPETARAGGIYLPVGPWAKDIETESLQYGGELMQKVLLNIHRAYHSRLLQCGMGQEVLDEWSSNIDD</sequence>
<protein>
    <submittedName>
        <fullName evidence="1">6159_t:CDS:1</fullName>
    </submittedName>
</protein>
<dbReference type="EMBL" id="CAJVPT010026794">
    <property type="protein sequence ID" value="CAG8680879.1"/>
    <property type="molecule type" value="Genomic_DNA"/>
</dbReference>